<keyword evidence="2" id="KW-1185">Reference proteome</keyword>
<dbReference type="EMBL" id="CM034409">
    <property type="protein sequence ID" value="KAJ0171955.1"/>
    <property type="molecule type" value="Genomic_DNA"/>
</dbReference>
<sequence>MRLKLKNILFNRLKNVHNISTKSALSTTVSTNTNRYKLSEDQMDFYSNNGYLIINKLFDTPALDSFRKRFEDFCLGKVKNGSIVKDKALISNSNTPEEYIHKIQDVVNDEVFMSYSECPRMLDIVSQFIGGDITVLNLMMINKPPGTTIHPTHQDIFYFPFRPVESIIAAWTAVDRVVRENGGLYIVPGSHKAKKIYEHEIYKDSKQFFHVVVNQETVAPDHKKVYLELDPGDTVFFNPYLLHGSHHNISKNNRKCMSAHYVNSNSRLISLEGTIHEGLSTQYENELRKDKLPDISFTDFLKRRMKLITGRKYIA</sequence>
<organism evidence="1 2">
    <name type="scientific">Dendrolimus kikuchii</name>
    <dbReference type="NCBI Taxonomy" id="765133"/>
    <lineage>
        <taxon>Eukaryota</taxon>
        <taxon>Metazoa</taxon>
        <taxon>Ecdysozoa</taxon>
        <taxon>Arthropoda</taxon>
        <taxon>Hexapoda</taxon>
        <taxon>Insecta</taxon>
        <taxon>Pterygota</taxon>
        <taxon>Neoptera</taxon>
        <taxon>Endopterygota</taxon>
        <taxon>Lepidoptera</taxon>
        <taxon>Glossata</taxon>
        <taxon>Ditrysia</taxon>
        <taxon>Bombycoidea</taxon>
        <taxon>Lasiocampidae</taxon>
        <taxon>Dendrolimus</taxon>
    </lineage>
</organism>
<gene>
    <name evidence="1" type="ORF">K1T71_012718</name>
</gene>
<evidence type="ECO:0000313" key="2">
    <source>
        <dbReference type="Proteomes" id="UP000824533"/>
    </source>
</evidence>
<evidence type="ECO:0000313" key="1">
    <source>
        <dbReference type="EMBL" id="KAJ0171955.1"/>
    </source>
</evidence>
<name>A0ACC1CKC6_9NEOP</name>
<dbReference type="Proteomes" id="UP000824533">
    <property type="component" value="Linkage Group LG23"/>
</dbReference>
<reference evidence="1 2" key="1">
    <citation type="journal article" date="2021" name="Front. Genet.">
        <title>Chromosome-Level Genome Assembly Reveals Significant Gene Expansion in the Toll and IMD Signaling Pathways of Dendrolimus kikuchii.</title>
        <authorList>
            <person name="Zhou J."/>
            <person name="Wu P."/>
            <person name="Xiong Z."/>
            <person name="Liu N."/>
            <person name="Zhao N."/>
            <person name="Ji M."/>
            <person name="Qiu Y."/>
            <person name="Yang B."/>
        </authorList>
    </citation>
    <scope>NUCLEOTIDE SEQUENCE [LARGE SCALE GENOMIC DNA]</scope>
    <source>
        <strain evidence="1">Ann1</strain>
    </source>
</reference>
<accession>A0ACC1CKC6</accession>
<comment type="caution">
    <text evidence="1">The sequence shown here is derived from an EMBL/GenBank/DDBJ whole genome shotgun (WGS) entry which is preliminary data.</text>
</comment>
<proteinExistence type="predicted"/>
<protein>
    <submittedName>
        <fullName evidence="1">Uncharacterized protein</fullName>
    </submittedName>
</protein>